<organism evidence="9 10">
    <name type="scientific">Strongylocentrotus purpuratus</name>
    <name type="common">Purple sea urchin</name>
    <dbReference type="NCBI Taxonomy" id="7668"/>
    <lineage>
        <taxon>Eukaryota</taxon>
        <taxon>Metazoa</taxon>
        <taxon>Echinodermata</taxon>
        <taxon>Eleutherozoa</taxon>
        <taxon>Echinozoa</taxon>
        <taxon>Echinoidea</taxon>
        <taxon>Euechinoidea</taxon>
        <taxon>Echinacea</taxon>
        <taxon>Camarodonta</taxon>
        <taxon>Echinidea</taxon>
        <taxon>Strongylocentrotidae</taxon>
        <taxon>Strongylocentrotus</taxon>
    </lineage>
</organism>
<dbReference type="OrthoDB" id="6366949at2759"/>
<proteinExistence type="inferred from homology"/>
<dbReference type="Pfam" id="PF11568">
    <property type="entry name" value="Med29"/>
    <property type="match status" value="1"/>
</dbReference>
<keyword evidence="10" id="KW-1185">Reference proteome</keyword>
<dbReference type="PANTHER" id="PTHR28314">
    <property type="entry name" value="MEDIATOR OF RNA POLYMERASE II TRANSCRIPTION SUBUNIT 29"/>
    <property type="match status" value="1"/>
</dbReference>
<evidence type="ECO:0000256" key="4">
    <source>
        <dbReference type="ARBA" id="ARBA00023015"/>
    </source>
</evidence>
<dbReference type="FunCoup" id="A0A7M7RAF5">
    <property type="interactions" value="1336"/>
</dbReference>
<dbReference type="CTD" id="55588"/>
<keyword evidence="6" id="KW-0539">Nucleus</keyword>
<dbReference type="GeneID" id="578297"/>
<dbReference type="AlphaFoldDB" id="A0A7M7RAF5"/>
<evidence type="ECO:0000256" key="5">
    <source>
        <dbReference type="ARBA" id="ARBA00023163"/>
    </source>
</evidence>
<comment type="similarity">
    <text evidence="2">Belongs to the Mediator complex subunit 29 family.</text>
</comment>
<evidence type="ECO:0000256" key="7">
    <source>
        <dbReference type="ARBA" id="ARBA00031963"/>
    </source>
</evidence>
<dbReference type="KEGG" id="spu:578297"/>
<keyword evidence="5" id="KW-0804">Transcription</keyword>
<dbReference type="RefSeq" id="XP_783567.1">
    <property type="nucleotide sequence ID" value="XM_778474.5"/>
</dbReference>
<sequence>MAGMQPPNVASMGGVPQSHPQAMPGQPTPPTQVPQQGTQGQQPPQQQAAASHHHQQQHQEHDAIAKVKMTVVLLKEALRNLMKISAQAFAHSATIDNTTKTSDEIAARFDKSLEEFYSLCDQLELSLRLAYDCTTQFMDGARYTPVPLVHSHKPDMMPTEALTYGQYISTVKAQIQCASDVHTALLDCCQKLGHSSQT</sequence>
<dbReference type="EnsemblMetazoa" id="XM_778474">
    <property type="protein sequence ID" value="XP_783567"/>
    <property type="gene ID" value="LOC578297"/>
</dbReference>
<reference evidence="9" key="2">
    <citation type="submission" date="2021-01" db="UniProtKB">
        <authorList>
            <consortium name="EnsemblMetazoa"/>
        </authorList>
    </citation>
    <scope>IDENTIFICATION</scope>
</reference>
<evidence type="ECO:0000313" key="9">
    <source>
        <dbReference type="EnsemblMetazoa" id="XP_783567"/>
    </source>
</evidence>
<evidence type="ECO:0000256" key="6">
    <source>
        <dbReference type="ARBA" id="ARBA00023242"/>
    </source>
</evidence>
<dbReference type="Proteomes" id="UP000007110">
    <property type="component" value="Unassembled WGS sequence"/>
</dbReference>
<evidence type="ECO:0000256" key="2">
    <source>
        <dbReference type="ARBA" id="ARBA00009851"/>
    </source>
</evidence>
<dbReference type="OMA" id="NHYLPGP"/>
<dbReference type="PANTHER" id="PTHR28314:SF1">
    <property type="entry name" value="MEDIATOR OF RNA POLYMERASE II TRANSCRIPTION SUBUNIT 29"/>
    <property type="match status" value="1"/>
</dbReference>
<dbReference type="GO" id="GO:0003712">
    <property type="term" value="F:transcription coregulator activity"/>
    <property type="evidence" value="ECO:0000318"/>
    <property type="project" value="GO_Central"/>
</dbReference>
<feature type="region of interest" description="Disordered" evidence="8">
    <location>
        <begin position="1"/>
        <end position="61"/>
    </location>
</feature>
<protein>
    <recommendedName>
        <fullName evidence="3">Mediator of RNA polymerase II transcription subunit 29</fullName>
    </recommendedName>
    <alternativeName>
        <fullName evidence="7">Mediator complex subunit 29</fullName>
    </alternativeName>
</protein>
<feature type="compositionally biased region" description="Low complexity" evidence="8">
    <location>
        <begin position="33"/>
        <end position="50"/>
    </location>
</feature>
<evidence type="ECO:0000313" key="10">
    <source>
        <dbReference type="Proteomes" id="UP000007110"/>
    </source>
</evidence>
<accession>A0A7M7RAF5</accession>
<comment type="subcellular location">
    <subcellularLocation>
        <location evidence="1">Nucleus</location>
    </subcellularLocation>
</comment>
<name>A0A7M7RAF5_STRPU</name>
<dbReference type="InParanoid" id="A0A7M7RAF5"/>
<keyword evidence="4" id="KW-0805">Transcription regulation</keyword>
<dbReference type="GO" id="GO:0006357">
    <property type="term" value="P:regulation of transcription by RNA polymerase II"/>
    <property type="evidence" value="ECO:0000318"/>
    <property type="project" value="GO_Central"/>
</dbReference>
<evidence type="ECO:0000256" key="3">
    <source>
        <dbReference type="ARBA" id="ARBA00019684"/>
    </source>
</evidence>
<evidence type="ECO:0000256" key="1">
    <source>
        <dbReference type="ARBA" id="ARBA00004123"/>
    </source>
</evidence>
<evidence type="ECO:0000256" key="8">
    <source>
        <dbReference type="SAM" id="MobiDB-lite"/>
    </source>
</evidence>
<dbReference type="InterPro" id="IPR021018">
    <property type="entry name" value="Mediator_Med29_met"/>
</dbReference>
<dbReference type="GO" id="GO:0016592">
    <property type="term" value="C:mediator complex"/>
    <property type="evidence" value="ECO:0000318"/>
    <property type="project" value="GO_Central"/>
</dbReference>
<reference evidence="10" key="1">
    <citation type="submission" date="2015-02" db="EMBL/GenBank/DDBJ databases">
        <title>Genome sequencing for Strongylocentrotus purpuratus.</title>
        <authorList>
            <person name="Murali S."/>
            <person name="Liu Y."/>
            <person name="Vee V."/>
            <person name="English A."/>
            <person name="Wang M."/>
            <person name="Skinner E."/>
            <person name="Han Y."/>
            <person name="Muzny D.M."/>
            <person name="Worley K.C."/>
            <person name="Gibbs R.A."/>
        </authorList>
    </citation>
    <scope>NUCLEOTIDE SEQUENCE</scope>
</reference>